<evidence type="ECO:0000256" key="1">
    <source>
        <dbReference type="ARBA" id="ARBA00004826"/>
    </source>
</evidence>
<dbReference type="Gene3D" id="3.90.79.10">
    <property type="entry name" value="Nucleoside Triphosphate Pyrophosphohydrolase"/>
    <property type="match status" value="1"/>
</dbReference>
<evidence type="ECO:0000313" key="14">
    <source>
        <dbReference type="Proteomes" id="UP000503011"/>
    </source>
</evidence>
<dbReference type="GO" id="GO:0004452">
    <property type="term" value="F:isopentenyl-diphosphate delta-isomerase activity"/>
    <property type="evidence" value="ECO:0007669"/>
    <property type="project" value="UniProtKB-UniRule"/>
</dbReference>
<feature type="binding site" evidence="10">
    <location>
        <position position="35"/>
    </location>
    <ligand>
        <name>Mn(2+)</name>
        <dbReference type="ChEBI" id="CHEBI:29035"/>
    </ligand>
</feature>
<evidence type="ECO:0000256" key="4">
    <source>
        <dbReference type="ARBA" id="ARBA00022490"/>
    </source>
</evidence>
<dbReference type="EC" id="5.3.3.2" evidence="3 10"/>
<accession>A0A6F8Z0W9</accession>
<keyword evidence="5 10" id="KW-0479">Metal-binding</keyword>
<evidence type="ECO:0000256" key="7">
    <source>
        <dbReference type="ARBA" id="ARBA00023211"/>
    </source>
</evidence>
<feature type="binding site" evidence="10">
    <location>
        <position position="117"/>
    </location>
    <ligand>
        <name>Mn(2+)</name>
        <dbReference type="ChEBI" id="CHEBI:29035"/>
    </ligand>
</feature>
<comment type="similarity">
    <text evidence="2 10">Belongs to the IPP isomerase type 1 family.</text>
</comment>
<evidence type="ECO:0000256" key="6">
    <source>
        <dbReference type="ARBA" id="ARBA00022842"/>
    </source>
</evidence>
<dbReference type="EMBL" id="AP022871">
    <property type="protein sequence ID" value="BCB91828.1"/>
    <property type="molecule type" value="Genomic_DNA"/>
</dbReference>
<evidence type="ECO:0000256" key="5">
    <source>
        <dbReference type="ARBA" id="ARBA00022723"/>
    </source>
</evidence>
<evidence type="ECO:0000256" key="2">
    <source>
        <dbReference type="ARBA" id="ARBA00007579"/>
    </source>
</evidence>
<dbReference type="PANTHER" id="PTHR10885:SF0">
    <property type="entry name" value="ISOPENTENYL-DIPHOSPHATE DELTA-ISOMERASE"/>
    <property type="match status" value="1"/>
</dbReference>
<feature type="active site" evidence="10">
    <location>
        <position position="119"/>
    </location>
</feature>
<keyword evidence="6 10" id="KW-0460">Magnesium</keyword>
<dbReference type="KEGG" id="psuu:Psuf_091410"/>
<feature type="binding site" evidence="10">
    <location>
        <position position="119"/>
    </location>
    <ligand>
        <name>Mn(2+)</name>
        <dbReference type="ChEBI" id="CHEBI:29035"/>
    </ligand>
</feature>
<dbReference type="NCBIfam" id="NF002995">
    <property type="entry name" value="PRK03759.1"/>
    <property type="match status" value="1"/>
</dbReference>
<feature type="binding site" evidence="10">
    <location>
        <position position="72"/>
    </location>
    <ligand>
        <name>Mn(2+)</name>
        <dbReference type="ChEBI" id="CHEBI:29035"/>
    </ligand>
</feature>
<dbReference type="GO" id="GO:0009240">
    <property type="term" value="P:isopentenyl diphosphate biosynthetic process"/>
    <property type="evidence" value="ECO:0007669"/>
    <property type="project" value="TreeGrafter"/>
</dbReference>
<evidence type="ECO:0000256" key="9">
    <source>
        <dbReference type="ARBA" id="ARBA00023235"/>
    </source>
</evidence>
<comment type="function">
    <text evidence="10">Catalyzes the 1,3-allylic rearrangement of the homoallylic substrate isopentenyl (IPP) to its highly electrophilic allylic isomer, dimethylallyl diphosphate (DMAPP).</text>
</comment>
<feature type="compositionally biased region" description="Low complexity" evidence="11">
    <location>
        <begin position="190"/>
        <end position="200"/>
    </location>
</feature>
<keyword evidence="4 10" id="KW-0963">Cytoplasm</keyword>
<dbReference type="HAMAP" id="MF_00202">
    <property type="entry name" value="Idi"/>
    <property type="match status" value="1"/>
</dbReference>
<evidence type="ECO:0000259" key="12">
    <source>
        <dbReference type="PROSITE" id="PS51462"/>
    </source>
</evidence>
<name>A0A6F8Z0W9_9ACTN</name>
<feature type="binding site" evidence="10">
    <location>
        <position position="28"/>
    </location>
    <ligand>
        <name>Mn(2+)</name>
        <dbReference type="ChEBI" id="CHEBI:29035"/>
    </ligand>
</feature>
<dbReference type="GO" id="GO:0005737">
    <property type="term" value="C:cytoplasm"/>
    <property type="evidence" value="ECO:0007669"/>
    <property type="project" value="UniProtKB-SubCell"/>
</dbReference>
<dbReference type="InterPro" id="IPR015797">
    <property type="entry name" value="NUDIX_hydrolase-like_dom_sf"/>
</dbReference>
<feature type="domain" description="Nudix hydrolase" evidence="12">
    <location>
        <begin position="33"/>
        <end position="169"/>
    </location>
</feature>
<dbReference type="AlphaFoldDB" id="A0A6F8Z0W9"/>
<evidence type="ECO:0000313" key="13">
    <source>
        <dbReference type="EMBL" id="BCB91828.1"/>
    </source>
</evidence>
<sequence>MVGREAQFVELVDADGAATGSCTVAEAHTAPGRLHRAFSVMLLDDLGRVLVQQRAAVKTRFALRWANACCGHPAPGQSVVDAAAQRLVEEIGVREVDLHPAGVYLYRAEDPRTGRVEHEYDHVVVGRVPADLPLRRDPDEVADVRWLAPDRLRADLAGDPDRYSPWLAGVLAVATDAAGRLAEAAALAVPPAGGAAPAGSTAGGSGRRA</sequence>
<evidence type="ECO:0000256" key="11">
    <source>
        <dbReference type="SAM" id="MobiDB-lite"/>
    </source>
</evidence>
<keyword evidence="7 10" id="KW-0464">Manganese</keyword>
<feature type="region of interest" description="Disordered" evidence="11">
    <location>
        <begin position="190"/>
        <end position="209"/>
    </location>
</feature>
<dbReference type="CDD" id="cd02885">
    <property type="entry name" value="NUDIX_IPP_Isomerase"/>
    <property type="match status" value="1"/>
</dbReference>
<feature type="active site" evidence="10">
    <location>
        <position position="70"/>
    </location>
</feature>
<keyword evidence="14" id="KW-1185">Reference proteome</keyword>
<comment type="catalytic activity">
    <reaction evidence="10">
        <text>isopentenyl diphosphate = dimethylallyl diphosphate</text>
        <dbReference type="Rhea" id="RHEA:23284"/>
        <dbReference type="ChEBI" id="CHEBI:57623"/>
        <dbReference type="ChEBI" id="CHEBI:128769"/>
        <dbReference type="EC" id="5.3.3.2"/>
    </reaction>
</comment>
<evidence type="ECO:0000256" key="3">
    <source>
        <dbReference type="ARBA" id="ARBA00012057"/>
    </source>
</evidence>
<gene>
    <name evidence="13" type="primary">idi_2</name>
    <name evidence="10" type="synonym">idi</name>
    <name evidence="13" type="ORF">Psuf_091410</name>
</gene>
<keyword evidence="9 10" id="KW-0413">Isomerase</keyword>
<reference evidence="13 14" key="2">
    <citation type="submission" date="2020-03" db="EMBL/GenBank/DDBJ databases">
        <authorList>
            <person name="Ichikawa N."/>
            <person name="Kimura A."/>
            <person name="Kitahashi Y."/>
            <person name="Uohara A."/>
        </authorList>
    </citation>
    <scope>NUCLEOTIDE SEQUENCE [LARGE SCALE GENOMIC DNA]</scope>
    <source>
        <strain evidence="13 14">NBRC 105367</strain>
    </source>
</reference>
<dbReference type="InterPro" id="IPR000086">
    <property type="entry name" value="NUDIX_hydrolase_dom"/>
</dbReference>
<evidence type="ECO:0000256" key="10">
    <source>
        <dbReference type="HAMAP-Rule" id="MF_00202"/>
    </source>
</evidence>
<dbReference type="PANTHER" id="PTHR10885">
    <property type="entry name" value="ISOPENTENYL-DIPHOSPHATE DELTA-ISOMERASE"/>
    <property type="match status" value="1"/>
</dbReference>
<dbReference type="Proteomes" id="UP000503011">
    <property type="component" value="Chromosome"/>
</dbReference>
<comment type="cofactor">
    <cofactor evidence="10">
        <name>Mn(2+)</name>
        <dbReference type="ChEBI" id="CHEBI:29035"/>
    </cofactor>
    <text evidence="10">Binds 1 Mn(2+) ion per subunit.</text>
</comment>
<dbReference type="UniPathway" id="UPA00059">
    <property type="reaction ID" value="UER00104"/>
</dbReference>
<dbReference type="InterPro" id="IPR056375">
    <property type="entry name" value="Idi_bact"/>
</dbReference>
<dbReference type="RefSeq" id="WP_173165268.1">
    <property type="nucleotide sequence ID" value="NZ_AP022871.1"/>
</dbReference>
<reference evidence="13 14" key="1">
    <citation type="submission" date="2020-03" db="EMBL/GenBank/DDBJ databases">
        <title>Whole genome shotgun sequence of Phytohabitans suffuscus NBRC 105367.</title>
        <authorList>
            <person name="Komaki H."/>
            <person name="Tamura T."/>
        </authorList>
    </citation>
    <scope>NUCLEOTIDE SEQUENCE [LARGE SCALE GENOMIC DNA]</scope>
    <source>
        <strain evidence="13 14">NBRC 105367</strain>
    </source>
</reference>
<feature type="binding site" evidence="10">
    <location>
        <position position="90"/>
    </location>
    <ligand>
        <name>Mg(2+)</name>
        <dbReference type="ChEBI" id="CHEBI:18420"/>
    </ligand>
</feature>
<evidence type="ECO:0000256" key="8">
    <source>
        <dbReference type="ARBA" id="ARBA00023229"/>
    </source>
</evidence>
<protein>
    <recommendedName>
        <fullName evidence="3 10">Isopentenyl-diphosphate Delta-isomerase</fullName>
        <shortName evidence="10">IPP isomerase</shortName>
        <ecNumber evidence="3 10">5.3.3.2</ecNumber>
    </recommendedName>
    <alternativeName>
        <fullName evidence="10">IPP:DMAPP isomerase</fullName>
    </alternativeName>
    <alternativeName>
        <fullName evidence="10">Isopentenyl pyrophosphate isomerase</fullName>
    </alternativeName>
</protein>
<dbReference type="GO" id="GO:0046872">
    <property type="term" value="F:metal ion binding"/>
    <property type="evidence" value="ECO:0007669"/>
    <property type="project" value="UniProtKB-KW"/>
</dbReference>
<dbReference type="InterPro" id="IPR011876">
    <property type="entry name" value="IsopentenylPP_isomerase_typ1"/>
</dbReference>
<comment type="pathway">
    <text evidence="1 10">Isoprenoid biosynthesis; dimethylallyl diphosphate biosynthesis; dimethylallyl diphosphate from isopentenyl diphosphate: step 1/1.</text>
</comment>
<dbReference type="Pfam" id="PF00293">
    <property type="entry name" value="NUDIX"/>
    <property type="match status" value="1"/>
</dbReference>
<dbReference type="GO" id="GO:0050992">
    <property type="term" value="P:dimethylallyl diphosphate biosynthetic process"/>
    <property type="evidence" value="ECO:0007669"/>
    <property type="project" value="UniProtKB-UniRule"/>
</dbReference>
<keyword evidence="8 10" id="KW-0414">Isoprene biosynthesis</keyword>
<dbReference type="SUPFAM" id="SSF55811">
    <property type="entry name" value="Nudix"/>
    <property type="match status" value="1"/>
</dbReference>
<proteinExistence type="inferred from homology"/>
<comment type="subcellular location">
    <subcellularLocation>
        <location evidence="10">Cytoplasm</location>
    </subcellularLocation>
</comment>
<dbReference type="PROSITE" id="PS51462">
    <property type="entry name" value="NUDIX"/>
    <property type="match status" value="1"/>
</dbReference>
<comment type="cofactor">
    <cofactor evidence="10">
        <name>Mg(2+)</name>
        <dbReference type="ChEBI" id="CHEBI:18420"/>
    </cofactor>
    <text evidence="10">Binds 1 Mg(2+) ion per subunit. The magnesium ion binds only when substrate is bound.</text>
</comment>
<organism evidence="13 14">
    <name type="scientific">Phytohabitans suffuscus</name>
    <dbReference type="NCBI Taxonomy" id="624315"/>
    <lineage>
        <taxon>Bacteria</taxon>
        <taxon>Bacillati</taxon>
        <taxon>Actinomycetota</taxon>
        <taxon>Actinomycetes</taxon>
        <taxon>Micromonosporales</taxon>
        <taxon>Micromonosporaceae</taxon>
    </lineage>
</organism>